<proteinExistence type="predicted"/>
<gene>
    <name evidence="3" type="ORF">CWD77_05580</name>
</gene>
<keyword evidence="4" id="KW-1185">Reference proteome</keyword>
<evidence type="ECO:0000313" key="4">
    <source>
        <dbReference type="Proteomes" id="UP000233398"/>
    </source>
</evidence>
<accession>A0A2N0VL73</accession>
<evidence type="ECO:0000313" key="3">
    <source>
        <dbReference type="EMBL" id="PKD44930.1"/>
    </source>
</evidence>
<keyword evidence="1" id="KW-0812">Transmembrane</keyword>
<feature type="domain" description="Inner membrane protein YgaP-like transmembrane" evidence="2">
    <location>
        <begin position="4"/>
        <end position="62"/>
    </location>
</feature>
<name>A0A2N0VL73_9BACT</name>
<protein>
    <submittedName>
        <fullName evidence="3">DUF2892 domain-containing protein</fullName>
    </submittedName>
</protein>
<dbReference type="Pfam" id="PF11127">
    <property type="entry name" value="YgaP-like_TM"/>
    <property type="match status" value="1"/>
</dbReference>
<evidence type="ECO:0000259" key="2">
    <source>
        <dbReference type="Pfam" id="PF11127"/>
    </source>
</evidence>
<dbReference type="AlphaFoldDB" id="A0A2N0VL73"/>
<dbReference type="OrthoDB" id="9804804at2"/>
<reference evidence="3 4" key="1">
    <citation type="submission" date="2017-11" db="EMBL/GenBank/DDBJ databases">
        <title>Rhodohalobacter 15182 sp. nov., isolated from a salt lake.</title>
        <authorList>
            <person name="Han S."/>
        </authorList>
    </citation>
    <scope>NUCLEOTIDE SEQUENCE [LARGE SCALE GENOMIC DNA]</scope>
    <source>
        <strain evidence="3 4">15182</strain>
    </source>
</reference>
<keyword evidence="1" id="KW-1133">Transmembrane helix</keyword>
<sequence>MILKKNVGYLDSIIRVTLGALIVGAGLYFDSFWGFLGLIPVFSGAVSFCPVYRLLNIETTKPNIERAN</sequence>
<evidence type="ECO:0000256" key="1">
    <source>
        <dbReference type="SAM" id="Phobius"/>
    </source>
</evidence>
<dbReference type="RefSeq" id="WP_101072218.1">
    <property type="nucleotide sequence ID" value="NZ_PISP01000001.1"/>
</dbReference>
<keyword evidence="1" id="KW-0472">Membrane</keyword>
<dbReference type="EMBL" id="PISP01000001">
    <property type="protein sequence ID" value="PKD44930.1"/>
    <property type="molecule type" value="Genomic_DNA"/>
</dbReference>
<feature type="transmembrane region" description="Helical" evidence="1">
    <location>
        <begin position="35"/>
        <end position="55"/>
    </location>
</feature>
<feature type="transmembrane region" description="Helical" evidence="1">
    <location>
        <begin position="12"/>
        <end position="29"/>
    </location>
</feature>
<dbReference type="InterPro" id="IPR021309">
    <property type="entry name" value="YgaP-like_TM"/>
</dbReference>
<dbReference type="Proteomes" id="UP000233398">
    <property type="component" value="Unassembled WGS sequence"/>
</dbReference>
<organism evidence="3 4">
    <name type="scientific">Rhodohalobacter barkolensis</name>
    <dbReference type="NCBI Taxonomy" id="2053187"/>
    <lineage>
        <taxon>Bacteria</taxon>
        <taxon>Pseudomonadati</taxon>
        <taxon>Balneolota</taxon>
        <taxon>Balneolia</taxon>
        <taxon>Balneolales</taxon>
        <taxon>Balneolaceae</taxon>
        <taxon>Rhodohalobacter</taxon>
    </lineage>
</organism>
<comment type="caution">
    <text evidence="3">The sequence shown here is derived from an EMBL/GenBank/DDBJ whole genome shotgun (WGS) entry which is preliminary data.</text>
</comment>